<dbReference type="InterPro" id="IPR023214">
    <property type="entry name" value="HAD_sf"/>
</dbReference>
<dbReference type="Gene3D" id="1.10.150.240">
    <property type="entry name" value="Putative phosphatase, domain 2"/>
    <property type="match status" value="1"/>
</dbReference>
<dbReference type="EMBL" id="BMYV01000002">
    <property type="protein sequence ID" value="GGX71130.1"/>
    <property type="molecule type" value="Genomic_DNA"/>
</dbReference>
<name>A0A918KQW6_9PROT</name>
<dbReference type="RefSeq" id="WP_189585575.1">
    <property type="nucleotide sequence ID" value="NZ_BMYV01000002.1"/>
</dbReference>
<dbReference type="AlphaFoldDB" id="A0A918KQW6"/>
<dbReference type="PANTHER" id="PTHR43611:SF3">
    <property type="entry name" value="FLAVIN MONONUCLEOTIDE HYDROLASE 1, CHLOROPLATIC"/>
    <property type="match status" value="1"/>
</dbReference>
<dbReference type="Proteomes" id="UP000600865">
    <property type="component" value="Unassembled WGS sequence"/>
</dbReference>
<dbReference type="SUPFAM" id="SSF56784">
    <property type="entry name" value="HAD-like"/>
    <property type="match status" value="1"/>
</dbReference>
<reference evidence="1 2" key="1">
    <citation type="journal article" date="2014" name="Int. J. Syst. Evol. Microbiol.">
        <title>Complete genome sequence of Corynebacterium casei LMG S-19264T (=DSM 44701T), isolated from a smear-ripened cheese.</title>
        <authorList>
            <consortium name="US DOE Joint Genome Institute (JGI-PGF)"/>
            <person name="Walter F."/>
            <person name="Albersmeier A."/>
            <person name="Kalinowski J."/>
            <person name="Ruckert C."/>
        </authorList>
    </citation>
    <scope>NUCLEOTIDE SEQUENCE [LARGE SCALE GENOMIC DNA]</scope>
    <source>
        <strain evidence="1 2">KCTC 23968</strain>
    </source>
</reference>
<proteinExistence type="predicted"/>
<evidence type="ECO:0000313" key="2">
    <source>
        <dbReference type="Proteomes" id="UP000600865"/>
    </source>
</evidence>
<evidence type="ECO:0000313" key="1">
    <source>
        <dbReference type="EMBL" id="GGX71130.1"/>
    </source>
</evidence>
<organism evidence="1 2">
    <name type="scientific">Litorimonas cladophorae</name>
    <dbReference type="NCBI Taxonomy" id="1220491"/>
    <lineage>
        <taxon>Bacteria</taxon>
        <taxon>Pseudomonadati</taxon>
        <taxon>Pseudomonadota</taxon>
        <taxon>Alphaproteobacteria</taxon>
        <taxon>Maricaulales</taxon>
        <taxon>Robiginitomaculaceae</taxon>
    </lineage>
</organism>
<protein>
    <recommendedName>
        <fullName evidence="3">Hydrolase of the HAD superfamily</fullName>
    </recommendedName>
</protein>
<evidence type="ECO:0008006" key="3">
    <source>
        <dbReference type="Google" id="ProtNLM"/>
    </source>
</evidence>
<dbReference type="Pfam" id="PF00702">
    <property type="entry name" value="Hydrolase"/>
    <property type="match status" value="1"/>
</dbReference>
<dbReference type="PANTHER" id="PTHR43611">
    <property type="entry name" value="ALPHA-D-GLUCOSE 1-PHOSPHATE PHOSPHATASE"/>
    <property type="match status" value="1"/>
</dbReference>
<dbReference type="InterPro" id="IPR023198">
    <property type="entry name" value="PGP-like_dom2"/>
</dbReference>
<comment type="caution">
    <text evidence="1">The sequence shown here is derived from an EMBL/GenBank/DDBJ whole genome shotgun (WGS) entry which is preliminary data.</text>
</comment>
<keyword evidence="2" id="KW-1185">Reference proteome</keyword>
<sequence length="204" mass="22883">MTNKPKVLMFDLGGVIVPWVGLIELSKICGITADEVNARFADSDVFAAYERGHVPDFIFLAELVDMFDLDLKDPRFKDPAALWNSWVHAPYPNTLETLATLKSRFTTACLSNTNALHWAHLNTMFNTSETFHHDFASHHLNEAKPDAACYTKPLKIMGVEAKDVWFFDDTMANVEAARRVGITTHHVDRAVGVLPTLRELGLID</sequence>
<dbReference type="InterPro" id="IPR006439">
    <property type="entry name" value="HAD-SF_hydro_IA"/>
</dbReference>
<dbReference type="InterPro" id="IPR036412">
    <property type="entry name" value="HAD-like_sf"/>
</dbReference>
<dbReference type="SFLD" id="SFLDS00003">
    <property type="entry name" value="Haloacid_Dehalogenase"/>
    <property type="match status" value="1"/>
</dbReference>
<dbReference type="Gene3D" id="3.40.50.1000">
    <property type="entry name" value="HAD superfamily/HAD-like"/>
    <property type="match status" value="1"/>
</dbReference>
<accession>A0A918KQW6</accession>
<dbReference type="SFLD" id="SFLDG01129">
    <property type="entry name" value="C1.5:_HAD__Beta-PGM__Phosphata"/>
    <property type="match status" value="1"/>
</dbReference>
<gene>
    <name evidence="1" type="ORF">GCM10011309_21610</name>
</gene>
<dbReference type="NCBIfam" id="TIGR01509">
    <property type="entry name" value="HAD-SF-IA-v3"/>
    <property type="match status" value="1"/>
</dbReference>